<feature type="compositionally biased region" description="Basic and acidic residues" evidence="5">
    <location>
        <begin position="31"/>
        <end position="49"/>
    </location>
</feature>
<evidence type="ECO:0000256" key="5">
    <source>
        <dbReference type="SAM" id="MobiDB-lite"/>
    </source>
</evidence>
<evidence type="ECO:0000313" key="7">
    <source>
        <dbReference type="EMBL" id="VDN97098.1"/>
    </source>
</evidence>
<dbReference type="PANTHER" id="PTHR23354">
    <property type="entry name" value="NUCLEOLAR PROTEIN 7/ESTROGEN RECEPTOR COACTIVATOR-RELATED"/>
    <property type="match status" value="1"/>
</dbReference>
<keyword evidence="8" id="KW-1185">Reference proteome</keyword>
<evidence type="ECO:0000259" key="6">
    <source>
        <dbReference type="PROSITE" id="PS51886"/>
    </source>
</evidence>
<dbReference type="GO" id="GO:0005634">
    <property type="term" value="C:nucleus"/>
    <property type="evidence" value="ECO:0007669"/>
    <property type="project" value="TreeGrafter"/>
</dbReference>
<evidence type="ECO:0000256" key="4">
    <source>
        <dbReference type="ARBA" id="ARBA00040604"/>
    </source>
</evidence>
<dbReference type="WBParaSite" id="HNAJ_0000123901-mRNA-1">
    <property type="protein sequence ID" value="HNAJ_0000123901-mRNA-1"/>
    <property type="gene ID" value="HNAJ_0000123901"/>
</dbReference>
<evidence type="ECO:0000256" key="3">
    <source>
        <dbReference type="ARBA" id="ARBA00023128"/>
    </source>
</evidence>
<dbReference type="GO" id="GO:0005739">
    <property type="term" value="C:mitochondrion"/>
    <property type="evidence" value="ECO:0007669"/>
    <property type="project" value="UniProtKB-SubCell"/>
</dbReference>
<proteinExistence type="inferred from homology"/>
<comment type="subcellular location">
    <subcellularLocation>
        <location evidence="1">Mitochondrion</location>
    </subcellularLocation>
</comment>
<feature type="region of interest" description="Disordered" evidence="5">
    <location>
        <begin position="30"/>
        <end position="51"/>
    </location>
</feature>
<evidence type="ECO:0000313" key="9">
    <source>
        <dbReference type="WBParaSite" id="HNAJ_0000123901-mRNA-1"/>
    </source>
</evidence>
<dbReference type="STRING" id="102285.A0A158QH12"/>
<dbReference type="PANTHER" id="PTHR23354:SF62">
    <property type="entry name" value="MUSTARD, ISOFORM V"/>
    <property type="match status" value="1"/>
</dbReference>
<evidence type="ECO:0000256" key="2">
    <source>
        <dbReference type="ARBA" id="ARBA00009540"/>
    </source>
</evidence>
<comment type="similarity">
    <text evidence="2">Belongs to the OXR1 family.</text>
</comment>
<protein>
    <recommendedName>
        <fullName evidence="4">Oxidation resistance protein 1</fullName>
    </recommendedName>
</protein>
<accession>A0A158QH12</accession>
<dbReference type="AlphaFoldDB" id="A0A158QH12"/>
<evidence type="ECO:0000256" key="1">
    <source>
        <dbReference type="ARBA" id="ARBA00004173"/>
    </source>
</evidence>
<feature type="domain" description="TLDc" evidence="6">
    <location>
        <begin position="230"/>
        <end position="457"/>
    </location>
</feature>
<keyword evidence="3" id="KW-0496">Mitochondrion</keyword>
<evidence type="ECO:0000313" key="8">
    <source>
        <dbReference type="Proteomes" id="UP000278807"/>
    </source>
</evidence>
<dbReference type="EMBL" id="UZAE01000455">
    <property type="protein sequence ID" value="VDN97098.1"/>
    <property type="molecule type" value="Genomic_DNA"/>
</dbReference>
<dbReference type="SMART" id="SM00584">
    <property type="entry name" value="TLDc"/>
    <property type="match status" value="1"/>
</dbReference>
<dbReference type="GO" id="GO:0006979">
    <property type="term" value="P:response to oxidative stress"/>
    <property type="evidence" value="ECO:0007669"/>
    <property type="project" value="TreeGrafter"/>
</dbReference>
<organism evidence="9">
    <name type="scientific">Rodentolepis nana</name>
    <name type="common">Dwarf tapeworm</name>
    <name type="synonym">Hymenolepis nana</name>
    <dbReference type="NCBI Taxonomy" id="102285"/>
    <lineage>
        <taxon>Eukaryota</taxon>
        <taxon>Metazoa</taxon>
        <taxon>Spiralia</taxon>
        <taxon>Lophotrochozoa</taxon>
        <taxon>Platyhelminthes</taxon>
        <taxon>Cestoda</taxon>
        <taxon>Eucestoda</taxon>
        <taxon>Cyclophyllidea</taxon>
        <taxon>Hymenolepididae</taxon>
        <taxon>Rodentolepis</taxon>
    </lineage>
</organism>
<dbReference type="OrthoDB" id="26679at2759"/>
<name>A0A158QH12_RODNA</name>
<dbReference type="Pfam" id="PF07534">
    <property type="entry name" value="TLD"/>
    <property type="match status" value="2"/>
</dbReference>
<dbReference type="PROSITE" id="PS51886">
    <property type="entry name" value="TLDC"/>
    <property type="match status" value="1"/>
</dbReference>
<reference evidence="7 8" key="2">
    <citation type="submission" date="2018-11" db="EMBL/GenBank/DDBJ databases">
        <authorList>
            <consortium name="Pathogen Informatics"/>
        </authorList>
    </citation>
    <scope>NUCLEOTIDE SEQUENCE [LARGE SCALE GENOMIC DNA]</scope>
</reference>
<dbReference type="Proteomes" id="UP000278807">
    <property type="component" value="Unassembled WGS sequence"/>
</dbReference>
<sequence>MFIMVFRIEDLDNFLVGSKLGFASVVTPEPLAEKSTSDKGEGERGEKTRSIHGTIGYLIPRKMTLSFRHSHDSGENSPQSYIGRSLGRLIHRTASMGQKNLKLNPTMIPGGDRRRPISIGCSEELFSDHAAIDVIEQDPSAKTGGEDSESIFLERSTSSTPSFADEKEVFDVLRQSSLLWELVSEQEFLQRCVLTEAEKEEEAEAYDSLITDSSIFSILPPPAAIFQSTILTTQIQIQELFNAIPLAAQTFDWSLTFSTELHGFSLATLYRRCEEFSSGDLETNSRSEGVRTAGDFTERTLITRHGNICYNLRHQPSALLIKDTTEHVMGAYLNCHPQVHIGSFYGTGETFVFHWIPTSSSTTPRTEDIPTSKNVTENSQSCRNFCFKKYAWSGKNSFFISGDSDVLAVGCSDGRSALWIDSSLNRGRSEPCETFDNPELTPSEDFFIYALELWSLS</sequence>
<dbReference type="InterPro" id="IPR006571">
    <property type="entry name" value="TLDc_dom"/>
</dbReference>
<gene>
    <name evidence="7" type="ORF">HNAJ_LOCUS1239</name>
</gene>
<reference evidence="9" key="1">
    <citation type="submission" date="2016-04" db="UniProtKB">
        <authorList>
            <consortium name="WormBaseParasite"/>
        </authorList>
    </citation>
    <scope>IDENTIFICATION</scope>
</reference>